<evidence type="ECO:0000313" key="2">
    <source>
        <dbReference type="Proteomes" id="UP000247810"/>
    </source>
</evidence>
<dbReference type="PROSITE" id="PS51257">
    <property type="entry name" value="PROKAR_LIPOPROTEIN"/>
    <property type="match status" value="1"/>
</dbReference>
<reference evidence="1 2" key="1">
    <citation type="submission" date="2018-02" db="EMBL/GenBank/DDBJ databases">
        <title>The genomes of Aspergillus section Nigri reveals drivers in fungal speciation.</title>
        <authorList>
            <consortium name="DOE Joint Genome Institute"/>
            <person name="Vesth T.C."/>
            <person name="Nybo J."/>
            <person name="Theobald S."/>
            <person name="Brandl J."/>
            <person name="Frisvad J.C."/>
            <person name="Nielsen K.F."/>
            <person name="Lyhne E.K."/>
            <person name="Kogle M.E."/>
            <person name="Kuo A."/>
            <person name="Riley R."/>
            <person name="Clum A."/>
            <person name="Nolan M."/>
            <person name="Lipzen A."/>
            <person name="Salamov A."/>
            <person name="Henrissat B."/>
            <person name="Wiebenga A."/>
            <person name="De vries R.P."/>
            <person name="Grigoriev I.V."/>
            <person name="Mortensen U.H."/>
            <person name="Andersen M.R."/>
            <person name="Baker S.E."/>
        </authorList>
    </citation>
    <scope>NUCLEOTIDE SEQUENCE [LARGE SCALE GENOMIC DNA]</scope>
    <source>
        <strain evidence="1 2">CBS 707.79</strain>
    </source>
</reference>
<dbReference type="AlphaFoldDB" id="A0A319DD88"/>
<dbReference type="Proteomes" id="UP000247810">
    <property type="component" value="Unassembled WGS sequence"/>
</dbReference>
<protein>
    <submittedName>
        <fullName evidence="1">Uncharacterized protein</fullName>
    </submittedName>
</protein>
<gene>
    <name evidence="1" type="ORF">BO71DRAFT_205185</name>
</gene>
<proteinExistence type="predicted"/>
<dbReference type="EMBL" id="KZ825855">
    <property type="protein sequence ID" value="PYH95306.1"/>
    <property type="molecule type" value="Genomic_DNA"/>
</dbReference>
<dbReference type="VEuPathDB" id="FungiDB:BO71DRAFT_205185"/>
<organism evidence="1 2">
    <name type="scientific">Aspergillus ellipticus CBS 707.79</name>
    <dbReference type="NCBI Taxonomy" id="1448320"/>
    <lineage>
        <taxon>Eukaryota</taxon>
        <taxon>Fungi</taxon>
        <taxon>Dikarya</taxon>
        <taxon>Ascomycota</taxon>
        <taxon>Pezizomycotina</taxon>
        <taxon>Eurotiomycetes</taxon>
        <taxon>Eurotiomycetidae</taxon>
        <taxon>Eurotiales</taxon>
        <taxon>Aspergillaceae</taxon>
        <taxon>Aspergillus</taxon>
        <taxon>Aspergillus subgen. Circumdati</taxon>
    </lineage>
</organism>
<keyword evidence="2" id="KW-1185">Reference proteome</keyword>
<name>A0A319DD88_9EURO</name>
<sequence length="117" mass="13359">MSRAMAWQNIKISHFRLSTITPHLLFAIMGCAYRVWNTDVLDMGERPRGVVNASVSISFTNQLHPDKHYVLGMVALILKDSLFQFRLGLHLKWLKVDVEQYISPSLLLSKPTSFNSV</sequence>
<accession>A0A319DD88</accession>
<evidence type="ECO:0000313" key="1">
    <source>
        <dbReference type="EMBL" id="PYH95306.1"/>
    </source>
</evidence>